<evidence type="ECO:0000259" key="3">
    <source>
        <dbReference type="Pfam" id="PF00881"/>
    </source>
</evidence>
<gene>
    <name evidence="4" type="ORF">GCM10022287_01900</name>
</gene>
<keyword evidence="5" id="KW-1185">Reference proteome</keyword>
<evidence type="ECO:0000256" key="2">
    <source>
        <dbReference type="ARBA" id="ARBA00023002"/>
    </source>
</evidence>
<protein>
    <submittedName>
        <fullName evidence="4">Nitroreductase family protein</fullName>
    </submittedName>
</protein>
<organism evidence="4 5">
    <name type="scientific">Gryllotalpicola koreensis</name>
    <dbReference type="NCBI Taxonomy" id="993086"/>
    <lineage>
        <taxon>Bacteria</taxon>
        <taxon>Bacillati</taxon>
        <taxon>Actinomycetota</taxon>
        <taxon>Actinomycetes</taxon>
        <taxon>Micrococcales</taxon>
        <taxon>Microbacteriaceae</taxon>
        <taxon>Gryllotalpicola</taxon>
    </lineage>
</organism>
<name>A0ABP7ZQ69_9MICO</name>
<dbReference type="SUPFAM" id="SSF55469">
    <property type="entry name" value="FMN-dependent nitroreductase-like"/>
    <property type="match status" value="1"/>
</dbReference>
<dbReference type="Gene3D" id="3.40.109.10">
    <property type="entry name" value="NADH Oxidase"/>
    <property type="match status" value="1"/>
</dbReference>
<evidence type="ECO:0000313" key="5">
    <source>
        <dbReference type="Proteomes" id="UP001501079"/>
    </source>
</evidence>
<evidence type="ECO:0000256" key="1">
    <source>
        <dbReference type="ARBA" id="ARBA00007118"/>
    </source>
</evidence>
<feature type="domain" description="Nitroreductase" evidence="3">
    <location>
        <begin position="21"/>
        <end position="82"/>
    </location>
</feature>
<sequence>MTLINESKTATTDAPILDILAERWSPRSYTAELIDEAKLASALEAARWSPSAGNSQPWRFIVARRGSVAFEKISAHLMGFNQAWAPTASVLLVGLVKEIRDREGNVSPTGVYDLGQAMAHLSVQAHHDGLHVHQMTGFVKDELAAAFELPADTQPFVVAAIGTVGSPDDLDEVLAERERAPRERLPLSEIALVNE</sequence>
<keyword evidence="2" id="KW-0560">Oxidoreductase</keyword>
<comment type="similarity">
    <text evidence="1">Belongs to the nitroreductase family.</text>
</comment>
<dbReference type="InterPro" id="IPR000415">
    <property type="entry name" value="Nitroreductase-like"/>
</dbReference>
<accession>A0ABP7ZQ69</accession>
<dbReference type="Proteomes" id="UP001501079">
    <property type="component" value="Unassembled WGS sequence"/>
</dbReference>
<comment type="caution">
    <text evidence="4">The sequence shown here is derived from an EMBL/GenBank/DDBJ whole genome shotgun (WGS) entry which is preliminary data.</text>
</comment>
<dbReference type="Pfam" id="PF00881">
    <property type="entry name" value="Nitroreductase"/>
    <property type="match status" value="1"/>
</dbReference>
<dbReference type="PANTHER" id="PTHR43673">
    <property type="entry name" value="NAD(P)H NITROREDUCTASE YDGI-RELATED"/>
    <property type="match status" value="1"/>
</dbReference>
<dbReference type="CDD" id="cd02138">
    <property type="entry name" value="TdsD-like"/>
    <property type="match status" value="1"/>
</dbReference>
<proteinExistence type="inferred from homology"/>
<reference evidence="5" key="1">
    <citation type="journal article" date="2019" name="Int. J. Syst. Evol. Microbiol.">
        <title>The Global Catalogue of Microorganisms (GCM) 10K type strain sequencing project: providing services to taxonomists for standard genome sequencing and annotation.</title>
        <authorList>
            <consortium name="The Broad Institute Genomics Platform"/>
            <consortium name="The Broad Institute Genome Sequencing Center for Infectious Disease"/>
            <person name="Wu L."/>
            <person name="Ma J."/>
        </authorList>
    </citation>
    <scope>NUCLEOTIDE SEQUENCE [LARGE SCALE GENOMIC DNA]</scope>
    <source>
        <strain evidence="5">JCM 17591</strain>
    </source>
</reference>
<dbReference type="PANTHER" id="PTHR43673:SF10">
    <property type="entry name" value="NADH DEHYDROGENASE_NAD(P)H NITROREDUCTASE XCC3605-RELATED"/>
    <property type="match status" value="1"/>
</dbReference>
<evidence type="ECO:0000313" key="4">
    <source>
        <dbReference type="EMBL" id="GAA4167802.1"/>
    </source>
</evidence>
<dbReference type="InterPro" id="IPR029479">
    <property type="entry name" value="Nitroreductase"/>
</dbReference>
<dbReference type="EMBL" id="BAABBW010000001">
    <property type="protein sequence ID" value="GAA4167802.1"/>
    <property type="molecule type" value="Genomic_DNA"/>
</dbReference>
<dbReference type="RefSeq" id="WP_344751399.1">
    <property type="nucleotide sequence ID" value="NZ_BAABBW010000001.1"/>
</dbReference>